<sequence length="56" mass="5917">MAIFLTKDNKVIVQGITGSEATIHTARMLKAARRSSAASTRARPGPPSHTRTRAAG</sequence>
<evidence type="ECO:0000256" key="1">
    <source>
        <dbReference type="SAM" id="MobiDB-lite"/>
    </source>
</evidence>
<feature type="compositionally biased region" description="Low complexity" evidence="1">
    <location>
        <begin position="34"/>
        <end position="43"/>
    </location>
</feature>
<protein>
    <submittedName>
        <fullName evidence="2">Putative coA binding domain protein</fullName>
    </submittedName>
</protein>
<reference evidence="2" key="1">
    <citation type="submission" date="2014-01" db="EMBL/GenBank/DDBJ databases">
        <authorList>
            <person name="Brown-Elliot B."/>
            <person name="Wallace R."/>
            <person name="Lenaerts A."/>
            <person name="Ordway D."/>
            <person name="DeGroote M.A."/>
            <person name="Parker T."/>
            <person name="Sizemore C."/>
            <person name="Tallon L.J."/>
            <person name="Sadzewicz L.K."/>
            <person name="Sengamalay N."/>
            <person name="Fraser C.M."/>
            <person name="Hine E."/>
            <person name="Shefchek K.A."/>
            <person name="Das S.P."/>
            <person name="Tettelin H."/>
        </authorList>
    </citation>
    <scope>NUCLEOTIDE SEQUENCE [LARGE SCALE GENOMIC DNA]</scope>
    <source>
        <strain evidence="2">4042</strain>
    </source>
</reference>
<comment type="caution">
    <text evidence="2">The sequence shown here is derived from an EMBL/GenBank/DDBJ whole genome shotgun (WGS) entry which is preliminary data.</text>
</comment>
<gene>
    <name evidence="2" type="ORF">I553_4338</name>
</gene>
<accession>X8ADR2</accession>
<dbReference type="Gene3D" id="3.40.50.720">
    <property type="entry name" value="NAD(P)-binding Rossmann-like Domain"/>
    <property type="match status" value="1"/>
</dbReference>
<dbReference type="AlphaFoldDB" id="X8ADR2"/>
<organism evidence="2">
    <name type="scientific">Mycobacterium xenopi 4042</name>
    <dbReference type="NCBI Taxonomy" id="1299334"/>
    <lineage>
        <taxon>Bacteria</taxon>
        <taxon>Bacillati</taxon>
        <taxon>Actinomycetota</taxon>
        <taxon>Actinomycetes</taxon>
        <taxon>Mycobacteriales</taxon>
        <taxon>Mycobacteriaceae</taxon>
        <taxon>Mycobacterium</taxon>
    </lineage>
</organism>
<dbReference type="EMBL" id="JAOB01000060">
    <property type="protein sequence ID" value="EUA30082.1"/>
    <property type="molecule type" value="Genomic_DNA"/>
</dbReference>
<dbReference type="PATRIC" id="fig|1299334.3.peg.6020"/>
<feature type="region of interest" description="Disordered" evidence="1">
    <location>
        <begin position="32"/>
        <end position="56"/>
    </location>
</feature>
<proteinExistence type="predicted"/>
<name>X8ADR2_MYCXE</name>
<evidence type="ECO:0000313" key="2">
    <source>
        <dbReference type="EMBL" id="EUA30082.1"/>
    </source>
</evidence>